<evidence type="ECO:0000256" key="1">
    <source>
        <dbReference type="ARBA" id="ARBA00004418"/>
    </source>
</evidence>
<dbReference type="SUPFAM" id="SSF53850">
    <property type="entry name" value="Periplasmic binding protein-like II"/>
    <property type="match status" value="1"/>
</dbReference>
<dbReference type="InterPro" id="IPR050490">
    <property type="entry name" value="Bact_solute-bd_prot1"/>
</dbReference>
<protein>
    <submittedName>
        <fullName evidence="4">Sugar ABC transporter substrate-binding protein</fullName>
    </submittedName>
</protein>
<keyword evidence="5" id="KW-1185">Reference proteome</keyword>
<dbReference type="Gene3D" id="3.40.190.10">
    <property type="entry name" value="Periplasmic binding protein-like II"/>
    <property type="match status" value="1"/>
</dbReference>
<dbReference type="RefSeq" id="WP_018746596.1">
    <property type="nucleotide sequence ID" value="NZ_BSOZ01000014.1"/>
</dbReference>
<dbReference type="InterPro" id="IPR006059">
    <property type="entry name" value="SBP"/>
</dbReference>
<feature type="chain" id="PRO_5045827797" evidence="3">
    <location>
        <begin position="22"/>
        <end position="419"/>
    </location>
</feature>
<evidence type="ECO:0000313" key="5">
    <source>
        <dbReference type="Proteomes" id="UP001156836"/>
    </source>
</evidence>
<reference evidence="5" key="1">
    <citation type="journal article" date="2019" name="Int. J. Syst. Evol. Microbiol.">
        <title>The Global Catalogue of Microorganisms (GCM) 10K type strain sequencing project: providing services to taxonomists for standard genome sequencing and annotation.</title>
        <authorList>
            <consortium name="The Broad Institute Genomics Platform"/>
            <consortium name="The Broad Institute Genome Sequencing Center for Infectious Disease"/>
            <person name="Wu L."/>
            <person name="Ma J."/>
        </authorList>
    </citation>
    <scope>NUCLEOTIDE SEQUENCE [LARGE SCALE GENOMIC DNA]</scope>
    <source>
        <strain evidence="5">NBRC 104970</strain>
    </source>
</reference>
<organism evidence="4 5">
    <name type="scientific">Chitiniphilus shinanonensis</name>
    <dbReference type="NCBI Taxonomy" id="553088"/>
    <lineage>
        <taxon>Bacteria</taxon>
        <taxon>Pseudomonadati</taxon>
        <taxon>Pseudomonadota</taxon>
        <taxon>Betaproteobacteria</taxon>
        <taxon>Neisseriales</taxon>
        <taxon>Chitinibacteraceae</taxon>
        <taxon>Chitiniphilus</taxon>
    </lineage>
</organism>
<dbReference type="EMBL" id="BSOZ01000014">
    <property type="protein sequence ID" value="GLS04177.1"/>
    <property type="molecule type" value="Genomic_DNA"/>
</dbReference>
<evidence type="ECO:0000256" key="2">
    <source>
        <dbReference type="ARBA" id="ARBA00008520"/>
    </source>
</evidence>
<sequence length="419" mass="45217">MKHTLIATLVGALLVSGGAHAEKVKIEFWTMSMKPRFENYFQDLVKRYEAQNPDVDVVWTDLPWDVIRSKFTAAVAAGQPPALANMNVQWAYDYAQTGAIQPIDALLGKDRAVYMPGALADVTWKGKTYAFPWYNSADVMAVNANIFKKAGLDPNKPIANLSEQLKVAAQIRQKAGVAGLAPRLGRVESVFLGEGLPVLENGKAVFNSPKHVALLREFAVAYKAGALLKDNLFAEDNFQVSIAAYNGGRLGILETTPPALTRVRDDAKDIYAATIAHPVPPGATGVVKGGWLMDFVVPKGVDPKLLPQVGKFAKFLTNDANQLAFSKDTGGTYPSVKQAALDPFFQDVPADAGAVENARAIGARNLANVRTLAILGIDDPAPLLRRLREETEAAVTGRKDPKAALDAAVAFWNAQLKKK</sequence>
<dbReference type="Pfam" id="PF13416">
    <property type="entry name" value="SBP_bac_8"/>
    <property type="match status" value="1"/>
</dbReference>
<dbReference type="PANTHER" id="PTHR43649:SF12">
    <property type="entry name" value="DIACETYLCHITOBIOSE BINDING PROTEIN DASA"/>
    <property type="match status" value="1"/>
</dbReference>
<name>A0ABQ6BVG4_9NEIS</name>
<evidence type="ECO:0000256" key="3">
    <source>
        <dbReference type="SAM" id="SignalP"/>
    </source>
</evidence>
<comment type="subcellular location">
    <subcellularLocation>
        <location evidence="1">Periplasm</location>
    </subcellularLocation>
</comment>
<gene>
    <name evidence="4" type="ORF">GCM10007860_13230</name>
</gene>
<feature type="signal peptide" evidence="3">
    <location>
        <begin position="1"/>
        <end position="21"/>
    </location>
</feature>
<accession>A0ABQ6BVG4</accession>
<evidence type="ECO:0000313" key="4">
    <source>
        <dbReference type="EMBL" id="GLS04177.1"/>
    </source>
</evidence>
<proteinExistence type="inferred from homology"/>
<dbReference type="PANTHER" id="PTHR43649">
    <property type="entry name" value="ARABINOSE-BINDING PROTEIN-RELATED"/>
    <property type="match status" value="1"/>
</dbReference>
<dbReference type="Proteomes" id="UP001156836">
    <property type="component" value="Unassembled WGS sequence"/>
</dbReference>
<comment type="similarity">
    <text evidence="2">Belongs to the bacterial solute-binding protein 1 family.</text>
</comment>
<comment type="caution">
    <text evidence="4">The sequence shown here is derived from an EMBL/GenBank/DDBJ whole genome shotgun (WGS) entry which is preliminary data.</text>
</comment>
<keyword evidence="3" id="KW-0732">Signal</keyword>